<dbReference type="CDD" id="cd03801">
    <property type="entry name" value="GT4_PimA-like"/>
    <property type="match status" value="1"/>
</dbReference>
<evidence type="ECO:0000259" key="4">
    <source>
        <dbReference type="Pfam" id="PF13579"/>
    </source>
</evidence>
<dbReference type="InterPro" id="IPR001296">
    <property type="entry name" value="Glyco_trans_1"/>
</dbReference>
<gene>
    <name evidence="5" type="ORF">IPN02_16810</name>
</gene>
<reference evidence="5 6" key="1">
    <citation type="submission" date="2020-10" db="EMBL/GenBank/DDBJ databases">
        <title>Connecting structure to function with the recovery of over 1000 high-quality activated sludge metagenome-assembled genomes encoding full-length rRNA genes using long-read sequencing.</title>
        <authorList>
            <person name="Singleton C.M."/>
            <person name="Petriglieri F."/>
            <person name="Kristensen J.M."/>
            <person name="Kirkegaard R.H."/>
            <person name="Michaelsen T.Y."/>
            <person name="Andersen M.H."/>
            <person name="Karst S.M."/>
            <person name="Dueholm M.S."/>
            <person name="Nielsen P.H."/>
            <person name="Albertsen M."/>
        </authorList>
    </citation>
    <scope>NUCLEOTIDE SEQUENCE [LARGE SCALE GENOMIC DNA]</scope>
    <source>
        <strain evidence="5">Lyne_18-Q3-R50-59_MAXAC.006</strain>
    </source>
</reference>
<dbReference type="InterPro" id="IPR028098">
    <property type="entry name" value="Glyco_trans_4-like_N"/>
</dbReference>
<dbReference type="PANTHER" id="PTHR45947">
    <property type="entry name" value="SULFOQUINOVOSYL TRANSFERASE SQD2"/>
    <property type="match status" value="1"/>
</dbReference>
<protein>
    <submittedName>
        <fullName evidence="5">Glycosyltransferase family 4 protein</fullName>
    </submittedName>
</protein>
<name>A0A936NF22_9ACTN</name>
<comment type="caution">
    <text evidence="5">The sequence shown here is derived from an EMBL/GenBank/DDBJ whole genome shotgun (WGS) entry which is preliminary data.</text>
</comment>
<dbReference type="GO" id="GO:1901137">
    <property type="term" value="P:carbohydrate derivative biosynthetic process"/>
    <property type="evidence" value="ECO:0007669"/>
    <property type="project" value="UniProtKB-ARBA"/>
</dbReference>
<proteinExistence type="predicted"/>
<dbReference type="SUPFAM" id="SSF53756">
    <property type="entry name" value="UDP-Glycosyltransferase/glycogen phosphorylase"/>
    <property type="match status" value="1"/>
</dbReference>
<evidence type="ECO:0000313" key="6">
    <source>
        <dbReference type="Proteomes" id="UP000727993"/>
    </source>
</evidence>
<dbReference type="Proteomes" id="UP000727993">
    <property type="component" value="Unassembled WGS sequence"/>
</dbReference>
<keyword evidence="1" id="KW-0328">Glycosyltransferase</keyword>
<evidence type="ECO:0000259" key="3">
    <source>
        <dbReference type="Pfam" id="PF00534"/>
    </source>
</evidence>
<evidence type="ECO:0000313" key="5">
    <source>
        <dbReference type="EMBL" id="MBK9298449.1"/>
    </source>
</evidence>
<dbReference type="GO" id="GO:0016757">
    <property type="term" value="F:glycosyltransferase activity"/>
    <property type="evidence" value="ECO:0007669"/>
    <property type="project" value="UniProtKB-KW"/>
</dbReference>
<organism evidence="5 6">
    <name type="scientific">Candidatus Neomicrothrix subdominans</name>
    <dbReference type="NCBI Taxonomy" id="2954438"/>
    <lineage>
        <taxon>Bacteria</taxon>
        <taxon>Bacillati</taxon>
        <taxon>Actinomycetota</taxon>
        <taxon>Acidimicrobiia</taxon>
        <taxon>Acidimicrobiales</taxon>
        <taxon>Microthrixaceae</taxon>
        <taxon>Candidatus Neomicrothrix</taxon>
    </lineage>
</organism>
<dbReference type="AlphaFoldDB" id="A0A936NF22"/>
<dbReference type="Gene3D" id="3.40.50.2000">
    <property type="entry name" value="Glycogen Phosphorylase B"/>
    <property type="match status" value="2"/>
</dbReference>
<feature type="domain" description="Glycosyl transferase family 1" evidence="3">
    <location>
        <begin position="172"/>
        <end position="335"/>
    </location>
</feature>
<dbReference type="Pfam" id="PF00534">
    <property type="entry name" value="Glycos_transf_1"/>
    <property type="match status" value="1"/>
</dbReference>
<evidence type="ECO:0000256" key="2">
    <source>
        <dbReference type="ARBA" id="ARBA00022679"/>
    </source>
</evidence>
<dbReference type="Pfam" id="PF13579">
    <property type="entry name" value="Glyco_trans_4_4"/>
    <property type="match status" value="1"/>
</dbReference>
<feature type="domain" description="Glycosyltransferase subfamily 4-like N-terminal" evidence="4">
    <location>
        <begin position="15"/>
        <end position="166"/>
    </location>
</feature>
<dbReference type="InterPro" id="IPR050194">
    <property type="entry name" value="Glycosyltransferase_grp1"/>
</dbReference>
<dbReference type="PANTHER" id="PTHR45947:SF3">
    <property type="entry name" value="SULFOQUINOVOSYL TRANSFERASE SQD2"/>
    <property type="match status" value="1"/>
</dbReference>
<keyword evidence="2" id="KW-0808">Transferase</keyword>
<evidence type="ECO:0000256" key="1">
    <source>
        <dbReference type="ARBA" id="ARBA00022676"/>
    </source>
</evidence>
<accession>A0A936NF22</accession>
<sequence>MRIGLVCPYSLSVPGGVQGQVLGLAKALRRRGHEVRVLAPCDGPPPEPGVTPLGASIPFATNGSVAPLAPDPSAQLRTMRALWDEDFDVLHLHEPLVPGVTNTALVVKPCPMVGTFHASGDFSAYSSWLKPLGSWGVRRLDVRVAVSDDARSTAGVWFTDDDMLVLYNAVDTEAFRQVVPTPSDGPSIFFIGRHETRKGLAVLLEAMKQLPADVTLWVAGTGPLTEELQAANAGDERIEWLGRISDAERDARLAGASVFCAPALGGESFGVVLLEGMAAGTPVVASNIPGYNNVATHDRNALLAEPEDPTALAEALTAVLTDDALAARLTEAGHQRANAYSMDRLAAAYEQLYRDAMARTPAAEPVRSGA</sequence>
<dbReference type="EMBL" id="JADJZA010000009">
    <property type="protein sequence ID" value="MBK9298449.1"/>
    <property type="molecule type" value="Genomic_DNA"/>
</dbReference>